<dbReference type="PANTHER" id="PTHR40465">
    <property type="entry name" value="CHROMOSOME 1, WHOLE GENOME SHOTGUN SEQUENCE"/>
    <property type="match status" value="1"/>
</dbReference>
<dbReference type="EMBL" id="ML170200">
    <property type="protein sequence ID" value="TDL19130.1"/>
    <property type="molecule type" value="Genomic_DNA"/>
</dbReference>
<dbReference type="AlphaFoldDB" id="A0A4Y7PX69"/>
<evidence type="ECO:0000256" key="1">
    <source>
        <dbReference type="SAM" id="Phobius"/>
    </source>
</evidence>
<name>A0A4Y7PX69_9AGAM</name>
<feature type="domain" description="DUF6534" evidence="2">
    <location>
        <begin position="177"/>
        <end position="250"/>
    </location>
</feature>
<feature type="transmembrane region" description="Helical" evidence="1">
    <location>
        <begin position="131"/>
        <end position="151"/>
    </location>
</feature>
<organism evidence="3 4">
    <name type="scientific">Rickenella mellea</name>
    <dbReference type="NCBI Taxonomy" id="50990"/>
    <lineage>
        <taxon>Eukaryota</taxon>
        <taxon>Fungi</taxon>
        <taxon>Dikarya</taxon>
        <taxon>Basidiomycota</taxon>
        <taxon>Agaricomycotina</taxon>
        <taxon>Agaricomycetes</taxon>
        <taxon>Hymenochaetales</taxon>
        <taxon>Rickenellaceae</taxon>
        <taxon>Rickenella</taxon>
    </lineage>
</organism>
<accession>A0A4Y7PX69</accession>
<dbReference type="PANTHER" id="PTHR40465:SF1">
    <property type="entry name" value="DUF6534 DOMAIN-CONTAINING PROTEIN"/>
    <property type="match status" value="1"/>
</dbReference>
<proteinExistence type="predicted"/>
<keyword evidence="1" id="KW-1133">Transmembrane helix</keyword>
<evidence type="ECO:0000313" key="3">
    <source>
        <dbReference type="EMBL" id="TDL19130.1"/>
    </source>
</evidence>
<dbReference type="InterPro" id="IPR045339">
    <property type="entry name" value="DUF6534"/>
</dbReference>
<feature type="transmembrane region" description="Helical" evidence="1">
    <location>
        <begin position="7"/>
        <end position="24"/>
    </location>
</feature>
<keyword evidence="1" id="KW-0812">Transmembrane</keyword>
<dbReference type="VEuPathDB" id="FungiDB:BD410DRAFT_806068"/>
<evidence type="ECO:0000259" key="2">
    <source>
        <dbReference type="Pfam" id="PF20152"/>
    </source>
</evidence>
<evidence type="ECO:0000313" key="4">
    <source>
        <dbReference type="Proteomes" id="UP000294933"/>
    </source>
</evidence>
<feature type="transmembrane region" description="Helical" evidence="1">
    <location>
        <begin position="166"/>
        <end position="189"/>
    </location>
</feature>
<keyword evidence="4" id="KW-1185">Reference proteome</keyword>
<protein>
    <recommendedName>
        <fullName evidence="2">DUF6534 domain-containing protein</fullName>
    </recommendedName>
</protein>
<dbReference type="Proteomes" id="UP000294933">
    <property type="component" value="Unassembled WGS sequence"/>
</dbReference>
<gene>
    <name evidence="3" type="ORF">BD410DRAFT_806068</name>
</gene>
<sequence>MSLDVTFGVALVGLVASAIMYGLTLLQRKYLLALLVSFLDVQESFHYYRCYPHDHYRLKWLVGVLWAIDTLQLSLSVWVLYWYLVANFGNYENLGIPHWSMDLQTDANTALALCVQLFFARRVYTLGKNKVLLAIIIVLSLIHFALGVYFTVEGFILKSFATYRKFVWVTCVGVGSAAVADILIAASLCDFLRKSRTGLAPIDTLINTLMIYSINTATVVLVGPIEYATMPDNLIWLGAFWMMGKRLSYVQSGVVKESHISQPEFRHDVLGIAQSIPYPMIESKLKDRAHLRGL</sequence>
<dbReference type="Pfam" id="PF20152">
    <property type="entry name" value="DUF6534"/>
    <property type="match status" value="1"/>
</dbReference>
<feature type="transmembrane region" description="Helical" evidence="1">
    <location>
        <begin position="60"/>
        <end position="84"/>
    </location>
</feature>
<keyword evidence="1" id="KW-0472">Membrane</keyword>
<reference evidence="3 4" key="1">
    <citation type="submission" date="2018-06" db="EMBL/GenBank/DDBJ databases">
        <title>A transcriptomic atlas of mushroom development highlights an independent origin of complex multicellularity.</title>
        <authorList>
            <consortium name="DOE Joint Genome Institute"/>
            <person name="Krizsan K."/>
            <person name="Almasi E."/>
            <person name="Merenyi Z."/>
            <person name="Sahu N."/>
            <person name="Viragh M."/>
            <person name="Koszo T."/>
            <person name="Mondo S."/>
            <person name="Kiss B."/>
            <person name="Balint B."/>
            <person name="Kues U."/>
            <person name="Barry K."/>
            <person name="Hegedus J.C."/>
            <person name="Henrissat B."/>
            <person name="Johnson J."/>
            <person name="Lipzen A."/>
            <person name="Ohm R."/>
            <person name="Nagy I."/>
            <person name="Pangilinan J."/>
            <person name="Yan J."/>
            <person name="Xiong Y."/>
            <person name="Grigoriev I.V."/>
            <person name="Hibbett D.S."/>
            <person name="Nagy L.G."/>
        </authorList>
    </citation>
    <scope>NUCLEOTIDE SEQUENCE [LARGE SCALE GENOMIC DNA]</scope>
    <source>
        <strain evidence="3 4">SZMC22713</strain>
    </source>
</reference>
<dbReference type="OrthoDB" id="2535105at2759"/>
<dbReference type="STRING" id="50990.A0A4Y7PX69"/>